<organism evidence="3 4">
    <name type="scientific">Mesorhabditis spiculigera</name>
    <dbReference type="NCBI Taxonomy" id="96644"/>
    <lineage>
        <taxon>Eukaryota</taxon>
        <taxon>Metazoa</taxon>
        <taxon>Ecdysozoa</taxon>
        <taxon>Nematoda</taxon>
        <taxon>Chromadorea</taxon>
        <taxon>Rhabditida</taxon>
        <taxon>Rhabditina</taxon>
        <taxon>Rhabditomorpha</taxon>
        <taxon>Rhabditoidea</taxon>
        <taxon>Rhabditidae</taxon>
        <taxon>Mesorhabditinae</taxon>
        <taxon>Mesorhabditis</taxon>
    </lineage>
</organism>
<dbReference type="Gene3D" id="2.40.50.140">
    <property type="entry name" value="Nucleic acid-binding proteins"/>
    <property type="match status" value="1"/>
</dbReference>
<dbReference type="EMBL" id="CATQJA010002697">
    <property type="protein sequence ID" value="CAJ0584513.1"/>
    <property type="molecule type" value="Genomic_DNA"/>
</dbReference>
<dbReference type="InterPro" id="IPR012340">
    <property type="entry name" value="NA-bd_OB-fold"/>
</dbReference>
<dbReference type="InterPro" id="IPR029028">
    <property type="entry name" value="Alpha/beta_knot_MTases"/>
</dbReference>
<dbReference type="AlphaFoldDB" id="A0AA36DB48"/>
<dbReference type="InterPro" id="IPR029026">
    <property type="entry name" value="tRNA_m1G_MTases_N"/>
</dbReference>
<dbReference type="PANTHER" id="PTHR12150:SF13">
    <property type="entry name" value="METHYLTRANSFERASE C9ORF114-RELATED"/>
    <property type="match status" value="1"/>
</dbReference>
<comment type="similarity">
    <text evidence="1">Belongs to the class IV-like SAM-binding methyltransferase superfamily.</text>
</comment>
<dbReference type="Gene3D" id="3.40.1280.10">
    <property type="match status" value="1"/>
</dbReference>
<feature type="compositionally biased region" description="Basic and acidic residues" evidence="2">
    <location>
        <begin position="50"/>
        <end position="69"/>
    </location>
</feature>
<keyword evidence="4" id="KW-1185">Reference proteome</keyword>
<dbReference type="CDD" id="cd18086">
    <property type="entry name" value="HsC9orf114-like"/>
    <property type="match status" value="1"/>
</dbReference>
<dbReference type="SUPFAM" id="SSF50249">
    <property type="entry name" value="Nucleic acid-binding proteins"/>
    <property type="match status" value="1"/>
</dbReference>
<reference evidence="3" key="1">
    <citation type="submission" date="2023-06" db="EMBL/GenBank/DDBJ databases">
        <authorList>
            <person name="Delattre M."/>
        </authorList>
    </citation>
    <scope>NUCLEOTIDE SEQUENCE</scope>
    <source>
        <strain evidence="3">AF72</strain>
    </source>
</reference>
<evidence type="ECO:0000313" key="4">
    <source>
        <dbReference type="Proteomes" id="UP001177023"/>
    </source>
</evidence>
<sequence>MEQRISHGRVHKKKKEKVSFNDLTWRKKKETLKEQREQKLVKQFEASKVAQEERTQHKEEEEAFADEKPAGTTPFSLSIAIPGSFLNLAQCDELRAYMAVQVARAATIYRLEEIIVYDETGRMKQEEVDAYWSGKWQGDLKPSERNIEGNFHLAKILEYLECPQYIRKPLFPFHKALRSVGLLHPLDSAHHLKATDFTVPYREGVVLDKPCKKGRGVYVDVGLDKELFLENSTPFPPATRITVELTETGEDRRLYKGRLANAKQARDATSLYWGYSVRIAKTLGEVMDRKKYDVVLGMTPNGGSMNDVEINLMTRKRILVIFGGVQGVEAALEGDETVSVPAEQFFDQLVNPLPFGSGSRSERVEETVLITLSNLSLRLSQMIL</sequence>
<comment type="caution">
    <text evidence="3">The sequence shown here is derived from an EMBL/GenBank/DDBJ whole genome shotgun (WGS) entry which is preliminary data.</text>
</comment>
<dbReference type="PANTHER" id="PTHR12150">
    <property type="entry name" value="CLASS IV SAM-BINDING METHYLTRANSFERASE-RELATED"/>
    <property type="match status" value="1"/>
</dbReference>
<accession>A0AA36DB48</accession>
<dbReference type="Proteomes" id="UP001177023">
    <property type="component" value="Unassembled WGS sequence"/>
</dbReference>
<feature type="non-terminal residue" evidence="3">
    <location>
        <position position="384"/>
    </location>
</feature>
<evidence type="ECO:0000256" key="1">
    <source>
        <dbReference type="ARBA" id="ARBA00009841"/>
    </source>
</evidence>
<proteinExistence type="inferred from homology"/>
<dbReference type="Pfam" id="PF02598">
    <property type="entry name" value="Methyltrn_RNA_3"/>
    <property type="match status" value="1"/>
</dbReference>
<dbReference type="InterPro" id="IPR003750">
    <property type="entry name" value="Put_MeTrfase-C9orf114-like"/>
</dbReference>
<name>A0AA36DB48_9BILA</name>
<feature type="region of interest" description="Disordered" evidence="2">
    <location>
        <begin position="46"/>
        <end position="70"/>
    </location>
</feature>
<evidence type="ECO:0000313" key="3">
    <source>
        <dbReference type="EMBL" id="CAJ0584513.1"/>
    </source>
</evidence>
<gene>
    <name evidence="3" type="ORF">MSPICULIGERA_LOCUS22563</name>
</gene>
<evidence type="ECO:0000256" key="2">
    <source>
        <dbReference type="SAM" id="MobiDB-lite"/>
    </source>
</evidence>
<protein>
    <recommendedName>
        <fullName evidence="5">RNA methyltransferase</fullName>
    </recommendedName>
</protein>
<evidence type="ECO:0008006" key="5">
    <source>
        <dbReference type="Google" id="ProtNLM"/>
    </source>
</evidence>
<dbReference type="SUPFAM" id="SSF75217">
    <property type="entry name" value="alpha/beta knot"/>
    <property type="match status" value="1"/>
</dbReference>